<organism evidence="1 2">
    <name type="scientific">Gordonia defluvii</name>
    <dbReference type="NCBI Taxonomy" id="283718"/>
    <lineage>
        <taxon>Bacteria</taxon>
        <taxon>Bacillati</taxon>
        <taxon>Actinomycetota</taxon>
        <taxon>Actinomycetes</taxon>
        <taxon>Mycobacteriales</taxon>
        <taxon>Gordoniaceae</taxon>
        <taxon>Gordonia</taxon>
    </lineage>
</organism>
<dbReference type="EMBL" id="BAAAVS010000017">
    <property type="protein sequence ID" value="GAA3029537.1"/>
    <property type="molecule type" value="Genomic_DNA"/>
</dbReference>
<gene>
    <name evidence="1" type="ORF">GCM10010528_08800</name>
</gene>
<dbReference type="RefSeq" id="WP_290706849.1">
    <property type="nucleotide sequence ID" value="NZ_BAAAVS010000017.1"/>
</dbReference>
<keyword evidence="2" id="KW-1185">Reference proteome</keyword>
<accession>A0ABP6L6H9</accession>
<proteinExistence type="predicted"/>
<sequence length="198" mass="21543">MTAAQPKSYGPPARERPDVAAAMFWVDSDSANAQILVQSLRSDELLLNAVSAWFKGEWGLFAVTSERVLMACAGNAEKSTPGYVYEMPLQAVTGIADGDVEDGFRVAQLQDYESWTKVFVNGLTSVYASDQRVYWVVADLMNQGSAELEKAADGGVLDEFTRYRAIREAHRAGGLDDGTAAAAIARMFGAELPERDTY</sequence>
<comment type="caution">
    <text evidence="1">The sequence shown here is derived from an EMBL/GenBank/DDBJ whole genome shotgun (WGS) entry which is preliminary data.</text>
</comment>
<protein>
    <submittedName>
        <fullName evidence="1">Uncharacterized protein</fullName>
    </submittedName>
</protein>
<evidence type="ECO:0000313" key="2">
    <source>
        <dbReference type="Proteomes" id="UP001501035"/>
    </source>
</evidence>
<evidence type="ECO:0000313" key="1">
    <source>
        <dbReference type="EMBL" id="GAA3029537.1"/>
    </source>
</evidence>
<reference evidence="2" key="1">
    <citation type="journal article" date="2019" name="Int. J. Syst. Evol. Microbiol.">
        <title>The Global Catalogue of Microorganisms (GCM) 10K type strain sequencing project: providing services to taxonomists for standard genome sequencing and annotation.</title>
        <authorList>
            <consortium name="The Broad Institute Genomics Platform"/>
            <consortium name="The Broad Institute Genome Sequencing Center for Infectious Disease"/>
            <person name="Wu L."/>
            <person name="Ma J."/>
        </authorList>
    </citation>
    <scope>NUCLEOTIDE SEQUENCE [LARGE SCALE GENOMIC DNA]</scope>
    <source>
        <strain evidence="2">JCM 14234</strain>
    </source>
</reference>
<name>A0ABP6L6H9_9ACTN</name>
<dbReference type="Proteomes" id="UP001501035">
    <property type="component" value="Unassembled WGS sequence"/>
</dbReference>